<organism evidence="1 2">
    <name type="scientific">Candidatus Competibacter denitrificans Run_A_D11</name>
    <dbReference type="NCBI Taxonomy" id="1400863"/>
    <lineage>
        <taxon>Bacteria</taxon>
        <taxon>Pseudomonadati</taxon>
        <taxon>Pseudomonadota</taxon>
        <taxon>Gammaproteobacteria</taxon>
        <taxon>Candidatus Competibacteraceae</taxon>
        <taxon>Candidatus Competibacter</taxon>
    </lineage>
</organism>
<accession>W6M2E0</accession>
<gene>
    <name evidence="1" type="ORF">BN873_190055</name>
</gene>
<name>W6M2E0_9GAMM</name>
<proteinExistence type="predicted"/>
<dbReference type="STRING" id="1400863.BN873_190055"/>
<dbReference type="AlphaFoldDB" id="W6M2E0"/>
<keyword evidence="2" id="KW-1185">Reference proteome</keyword>
<protein>
    <submittedName>
        <fullName evidence="1">Uncharacterized protein</fullName>
    </submittedName>
</protein>
<evidence type="ECO:0000313" key="1">
    <source>
        <dbReference type="EMBL" id="CDI01661.1"/>
    </source>
</evidence>
<dbReference type="Proteomes" id="UP000035760">
    <property type="component" value="Unassembled WGS sequence"/>
</dbReference>
<evidence type="ECO:0000313" key="2">
    <source>
        <dbReference type="Proteomes" id="UP000035760"/>
    </source>
</evidence>
<sequence length="50" mass="5657">MAGRGCKSLEQDKIYPFKSLALGEYCYPFYWYVHGSHGTELLESPALCVP</sequence>
<comment type="caution">
    <text evidence="1">The sequence shown here is derived from an EMBL/GenBank/DDBJ whole genome shotgun (WGS) entry which is preliminary data.</text>
</comment>
<dbReference type="EMBL" id="CBTJ020000024">
    <property type="protein sequence ID" value="CDI01661.1"/>
    <property type="molecule type" value="Genomic_DNA"/>
</dbReference>
<reference evidence="1" key="1">
    <citation type="submission" date="2013-07" db="EMBL/GenBank/DDBJ databases">
        <authorList>
            <person name="McIlroy S."/>
        </authorList>
    </citation>
    <scope>NUCLEOTIDE SEQUENCE [LARGE SCALE GENOMIC DNA]</scope>
    <source>
        <strain evidence="1">Run_A_D11</strain>
    </source>
</reference>
<reference evidence="1" key="2">
    <citation type="submission" date="2014-03" db="EMBL/GenBank/DDBJ databases">
        <title>Candidatus Competibacter-lineage genomes retrieved from metagenomes reveal functional metabolic diversity.</title>
        <authorList>
            <person name="McIlroy S.J."/>
            <person name="Albertsen M."/>
            <person name="Andresen E.K."/>
            <person name="Saunders A.M."/>
            <person name="Kristiansen R."/>
            <person name="Stokholm-Bjerregaard M."/>
            <person name="Nielsen K.L."/>
            <person name="Nielsen P.H."/>
        </authorList>
    </citation>
    <scope>NUCLEOTIDE SEQUENCE</scope>
    <source>
        <strain evidence="1">Run_A_D11</strain>
    </source>
</reference>